<dbReference type="EMBL" id="KV417268">
    <property type="protein sequence ID" value="KZP00710.1"/>
    <property type="molecule type" value="Genomic_DNA"/>
</dbReference>
<proteinExistence type="predicted"/>
<dbReference type="STRING" id="1330018.A0A167RA67"/>
<dbReference type="OrthoDB" id="544277at2759"/>
<evidence type="ECO:0000313" key="1">
    <source>
        <dbReference type="EMBL" id="KZP00710.1"/>
    </source>
</evidence>
<dbReference type="SUPFAM" id="SSF55729">
    <property type="entry name" value="Acyl-CoA N-acyltransferases (Nat)"/>
    <property type="match status" value="1"/>
</dbReference>
<dbReference type="AlphaFoldDB" id="A0A167RA67"/>
<dbReference type="Proteomes" id="UP000076738">
    <property type="component" value="Unassembled WGS sequence"/>
</dbReference>
<evidence type="ECO:0000313" key="2">
    <source>
        <dbReference type="Proteomes" id="UP000076738"/>
    </source>
</evidence>
<sequence length="280" mass="31143">MAPPSAPDGARVRALTAADLLPLSYAEARAFRTDATMNWFGNVQSIIPASPAQGSKAAYCWESLRLFMWGLTGATFYHPDGVADVVVRPPTEEEAQDGGRKGLGVDMSSVVSVKEGKEKLCACAMWLPADKEIDGWWLSLRSGWWRSWFRWDRVGHQRMNNQYTPACHKVFVREFEQRGLKLANALYLLNINVDPVDQGKGYTTLLMNAAFERWPGAPMILEASSEKSRDVYAHFGFEIVETIAFSKGEVTSKGIPPVDGEEAEGMTLWFMVNGQVVTDK</sequence>
<dbReference type="PANTHER" id="PTHR42791:SF1">
    <property type="entry name" value="N-ACETYLTRANSFERASE DOMAIN-CONTAINING PROTEIN"/>
    <property type="match status" value="1"/>
</dbReference>
<dbReference type="PANTHER" id="PTHR42791">
    <property type="entry name" value="GNAT FAMILY ACETYLTRANSFERASE"/>
    <property type="match status" value="1"/>
</dbReference>
<protein>
    <recommendedName>
        <fullName evidence="3">N-acetyltransferase domain-containing protein</fullName>
    </recommendedName>
</protein>
<accession>A0A167RA67</accession>
<dbReference type="InterPro" id="IPR052523">
    <property type="entry name" value="Trichothecene_AcTrans"/>
</dbReference>
<gene>
    <name evidence="1" type="ORF">CALVIDRAFT_594901</name>
</gene>
<name>A0A167RA67_CALVF</name>
<keyword evidence="2" id="KW-1185">Reference proteome</keyword>
<dbReference type="InterPro" id="IPR016181">
    <property type="entry name" value="Acyl_CoA_acyltransferase"/>
</dbReference>
<evidence type="ECO:0008006" key="3">
    <source>
        <dbReference type="Google" id="ProtNLM"/>
    </source>
</evidence>
<organism evidence="1 2">
    <name type="scientific">Calocera viscosa (strain TUFC12733)</name>
    <dbReference type="NCBI Taxonomy" id="1330018"/>
    <lineage>
        <taxon>Eukaryota</taxon>
        <taxon>Fungi</taxon>
        <taxon>Dikarya</taxon>
        <taxon>Basidiomycota</taxon>
        <taxon>Agaricomycotina</taxon>
        <taxon>Dacrymycetes</taxon>
        <taxon>Dacrymycetales</taxon>
        <taxon>Dacrymycetaceae</taxon>
        <taxon>Calocera</taxon>
    </lineage>
</organism>
<reference evidence="1 2" key="1">
    <citation type="journal article" date="2016" name="Mol. Biol. Evol.">
        <title>Comparative Genomics of Early-Diverging Mushroom-Forming Fungi Provides Insights into the Origins of Lignocellulose Decay Capabilities.</title>
        <authorList>
            <person name="Nagy L.G."/>
            <person name="Riley R."/>
            <person name="Tritt A."/>
            <person name="Adam C."/>
            <person name="Daum C."/>
            <person name="Floudas D."/>
            <person name="Sun H."/>
            <person name="Yadav J.S."/>
            <person name="Pangilinan J."/>
            <person name="Larsson K.H."/>
            <person name="Matsuura K."/>
            <person name="Barry K."/>
            <person name="Labutti K."/>
            <person name="Kuo R."/>
            <person name="Ohm R.A."/>
            <person name="Bhattacharya S.S."/>
            <person name="Shirouzu T."/>
            <person name="Yoshinaga Y."/>
            <person name="Martin F.M."/>
            <person name="Grigoriev I.V."/>
            <person name="Hibbett D.S."/>
        </authorList>
    </citation>
    <scope>NUCLEOTIDE SEQUENCE [LARGE SCALE GENOMIC DNA]</scope>
    <source>
        <strain evidence="1 2">TUFC12733</strain>
    </source>
</reference>
<dbReference type="Gene3D" id="3.40.630.30">
    <property type="match status" value="1"/>
</dbReference>